<evidence type="ECO:0000313" key="8">
    <source>
        <dbReference type="EMBL" id="KAK4590698.1"/>
    </source>
</evidence>
<dbReference type="Proteomes" id="UP001324115">
    <property type="component" value="Unassembled WGS sequence"/>
</dbReference>
<dbReference type="AlphaFoldDB" id="A0AAN7FC83"/>
<dbReference type="Gene3D" id="1.10.8.430">
    <property type="entry name" value="Helical domain of apoptotic protease-activating factors"/>
    <property type="match status" value="1"/>
</dbReference>
<gene>
    <name evidence="8" type="ORF">RGQ29_021034</name>
</gene>
<dbReference type="Gene3D" id="3.40.50.300">
    <property type="entry name" value="P-loop containing nucleotide triphosphate hydrolases"/>
    <property type="match status" value="1"/>
</dbReference>
<dbReference type="Pfam" id="PF23559">
    <property type="entry name" value="WHD_DRP"/>
    <property type="match status" value="1"/>
</dbReference>
<dbReference type="InterPro" id="IPR036388">
    <property type="entry name" value="WH-like_DNA-bd_sf"/>
</dbReference>
<evidence type="ECO:0000259" key="7">
    <source>
        <dbReference type="Pfam" id="PF23598"/>
    </source>
</evidence>
<evidence type="ECO:0000259" key="4">
    <source>
        <dbReference type="Pfam" id="PF00931"/>
    </source>
</evidence>
<comment type="caution">
    <text evidence="8">The sequence shown here is derived from an EMBL/GenBank/DDBJ whole genome shotgun (WGS) entry which is preliminary data.</text>
</comment>
<evidence type="ECO:0000313" key="9">
    <source>
        <dbReference type="Proteomes" id="UP001324115"/>
    </source>
</evidence>
<evidence type="ECO:0000259" key="5">
    <source>
        <dbReference type="Pfam" id="PF18052"/>
    </source>
</evidence>
<organism evidence="8 9">
    <name type="scientific">Quercus rubra</name>
    <name type="common">Northern red oak</name>
    <name type="synonym">Quercus borealis</name>
    <dbReference type="NCBI Taxonomy" id="3512"/>
    <lineage>
        <taxon>Eukaryota</taxon>
        <taxon>Viridiplantae</taxon>
        <taxon>Streptophyta</taxon>
        <taxon>Embryophyta</taxon>
        <taxon>Tracheophyta</taxon>
        <taxon>Spermatophyta</taxon>
        <taxon>Magnoliopsida</taxon>
        <taxon>eudicotyledons</taxon>
        <taxon>Gunneridae</taxon>
        <taxon>Pentapetalae</taxon>
        <taxon>rosids</taxon>
        <taxon>fabids</taxon>
        <taxon>Fagales</taxon>
        <taxon>Fagaceae</taxon>
        <taxon>Quercus</taxon>
    </lineage>
</organism>
<dbReference type="CDD" id="cd14798">
    <property type="entry name" value="RX-CC_like"/>
    <property type="match status" value="1"/>
</dbReference>
<dbReference type="InterPro" id="IPR042197">
    <property type="entry name" value="Apaf_helical"/>
</dbReference>
<evidence type="ECO:0000256" key="1">
    <source>
        <dbReference type="ARBA" id="ARBA00022737"/>
    </source>
</evidence>
<protein>
    <recommendedName>
        <fullName evidence="10">Disease resistance protein RPM1-like</fullName>
    </recommendedName>
</protein>
<dbReference type="InterPro" id="IPR055414">
    <property type="entry name" value="LRR_R13L4/SHOC2-like"/>
</dbReference>
<evidence type="ECO:0000259" key="6">
    <source>
        <dbReference type="Pfam" id="PF23559"/>
    </source>
</evidence>
<dbReference type="SUPFAM" id="SSF52058">
    <property type="entry name" value="L domain-like"/>
    <property type="match status" value="1"/>
</dbReference>
<dbReference type="Gene3D" id="3.80.10.10">
    <property type="entry name" value="Ribonuclease Inhibitor"/>
    <property type="match status" value="1"/>
</dbReference>
<dbReference type="InterPro" id="IPR002182">
    <property type="entry name" value="NB-ARC"/>
</dbReference>
<dbReference type="Gene3D" id="1.20.5.4130">
    <property type="match status" value="1"/>
</dbReference>
<feature type="domain" description="NB-ARC" evidence="4">
    <location>
        <begin position="175"/>
        <end position="353"/>
    </location>
</feature>
<name>A0AAN7FC83_QUERU</name>
<feature type="domain" description="Disease resistance N-terminal" evidence="5">
    <location>
        <begin position="5"/>
        <end position="98"/>
    </location>
</feature>
<evidence type="ECO:0008006" key="10">
    <source>
        <dbReference type="Google" id="ProtNLM"/>
    </source>
</evidence>
<accession>A0AAN7FC83</accession>
<dbReference type="PANTHER" id="PTHR23155:SF1052">
    <property type="entry name" value="DISEASE RESISTANCE PROTEIN RPM1"/>
    <property type="match status" value="1"/>
</dbReference>
<dbReference type="InterPro" id="IPR041118">
    <property type="entry name" value="Rx_N"/>
</dbReference>
<dbReference type="InterPro" id="IPR038005">
    <property type="entry name" value="RX-like_CC"/>
</dbReference>
<proteinExistence type="predicted"/>
<dbReference type="Pfam" id="PF18052">
    <property type="entry name" value="Rx_N"/>
    <property type="match status" value="1"/>
</dbReference>
<feature type="domain" description="Disease resistance R13L4/SHOC-2-like LRR" evidence="7">
    <location>
        <begin position="557"/>
        <end position="883"/>
    </location>
</feature>
<dbReference type="GO" id="GO:0098542">
    <property type="term" value="P:defense response to other organism"/>
    <property type="evidence" value="ECO:0007669"/>
    <property type="project" value="TreeGrafter"/>
</dbReference>
<dbReference type="PANTHER" id="PTHR23155">
    <property type="entry name" value="DISEASE RESISTANCE PROTEIN RP"/>
    <property type="match status" value="1"/>
</dbReference>
<evidence type="ECO:0000256" key="2">
    <source>
        <dbReference type="ARBA" id="ARBA00022741"/>
    </source>
</evidence>
<dbReference type="InterPro" id="IPR032675">
    <property type="entry name" value="LRR_dom_sf"/>
</dbReference>
<dbReference type="GO" id="GO:0043531">
    <property type="term" value="F:ADP binding"/>
    <property type="evidence" value="ECO:0007669"/>
    <property type="project" value="InterPro"/>
</dbReference>
<dbReference type="Pfam" id="PF00931">
    <property type="entry name" value="NB-ARC"/>
    <property type="match status" value="1"/>
</dbReference>
<dbReference type="Pfam" id="PF23598">
    <property type="entry name" value="LRR_14"/>
    <property type="match status" value="1"/>
</dbReference>
<dbReference type="SUPFAM" id="SSF52540">
    <property type="entry name" value="P-loop containing nucleoside triphosphate hydrolases"/>
    <property type="match status" value="1"/>
</dbReference>
<reference evidence="8 9" key="1">
    <citation type="journal article" date="2023" name="G3 (Bethesda)">
        <title>A haplotype-resolved chromosome-scale genome for Quercus rubra L. provides insights into the genetics of adaptive traits for red oak species.</title>
        <authorList>
            <person name="Kapoor B."/>
            <person name="Jenkins J."/>
            <person name="Schmutz J."/>
            <person name="Zhebentyayeva T."/>
            <person name="Kuelheim C."/>
            <person name="Coggeshall M."/>
            <person name="Heim C."/>
            <person name="Lasky J.R."/>
            <person name="Leites L."/>
            <person name="Islam-Faridi N."/>
            <person name="Romero-Severson J."/>
            <person name="DeLeo V.L."/>
            <person name="Lucas S.M."/>
            <person name="Lazic D."/>
            <person name="Gailing O."/>
            <person name="Carlson J."/>
            <person name="Staton M."/>
        </authorList>
    </citation>
    <scope>NUCLEOTIDE SEQUENCE [LARGE SCALE GENOMIC DNA]</scope>
    <source>
        <strain evidence="8">Pseudo-F2</strain>
    </source>
</reference>
<keyword evidence="9" id="KW-1185">Reference proteome</keyword>
<dbReference type="InterPro" id="IPR044974">
    <property type="entry name" value="Disease_R_plants"/>
</dbReference>
<dbReference type="PRINTS" id="PR00364">
    <property type="entry name" value="DISEASERSIST"/>
</dbReference>
<feature type="domain" description="Disease resistance protein winged helix" evidence="6">
    <location>
        <begin position="440"/>
        <end position="511"/>
    </location>
</feature>
<keyword evidence="2" id="KW-0547">Nucleotide-binding</keyword>
<sequence length="940" mass="108294">MAESAVSLLVQNLIPLLAQEVRLLESIHDKVVDIKDELESIQSFLKDADARAELGDMSNVVKTWVKQVREKAYHIEDVIDEYILHLAKHHQGRRKRFHFLLKVFQFTLKLKPRHVIASKIQDINKSLKVIRERGERYGFNTIEQGGSTSDTRRDTWHDPRVESLFIGEAELVGIESHRDELIGQLVHGPSNRLVISVVGIGGLGKTTLVKKVYDNEKVVAHFDCTAWITVSQSYKMEELLRKMIKQFYEARKEHAPRRIDTMEETDLIKELRQYVLEQRYVVVFDDIWNILFWGHIKLALPDNNKGSRIVITTRSESVAPSNKESPSNYVYKLPSLPLGEAWELFCKKVFQHEGGHCPVELVELSHDIIQRCEGLPLAIVTIGGLLSTKEKVSSEWHKFHDSLSSELESNPHLLNITKILSLSYFDLPYNLKPCFLYFGMFPEDYIVNSARLIRLWIAEGFIKEKQGLTLEDVAQDYLNQLIYRSMVQAATIDFSGRTRSYRVHDMMREVILSRSEELSFCLVSLQNYSSFDRIARRLSIQNNVNTPLETSTSTQTRSILILGVDEVSISFLTTCFANFKLLKIMDFEGASIDYIPKEVGNLFHLKYLSLRDTKVQMLPKSIGKLHNLETLDLKRSLVYELPVEIIALRKLRYLVAYIENNDVEFSINFRQSIKVPNGIGHLESLQKLHKVEADNATLIAELGRLRQLRKLEISKLKREDGMALCLALEKLSLLRSLRICSTSEEEVLELQSMSSPLPLLQSLCLFGRLEKLPEWIPKFKNIVRIYLLWSKLKDDPFKVLQDLPNLMELLLHEGCRDEQLHFEGGGFQKLKSLRLGNFRTLKKLIIDEGAMPLLEKLEIGPFPLLKEVPSGIYHLKSLKTLEAVNLLKEVVLSMQPDEGHDFWKVKHVPSVIFRYRMKGSHYIVYKLGDPELLEILRDNS</sequence>
<keyword evidence="1" id="KW-0677">Repeat</keyword>
<dbReference type="EMBL" id="JAXUIC010000005">
    <property type="protein sequence ID" value="KAK4590698.1"/>
    <property type="molecule type" value="Genomic_DNA"/>
</dbReference>
<evidence type="ECO:0000256" key="3">
    <source>
        <dbReference type="ARBA" id="ARBA00022821"/>
    </source>
</evidence>
<dbReference type="InterPro" id="IPR027417">
    <property type="entry name" value="P-loop_NTPase"/>
</dbReference>
<keyword evidence="3" id="KW-0611">Plant defense</keyword>
<dbReference type="InterPro" id="IPR058922">
    <property type="entry name" value="WHD_DRP"/>
</dbReference>
<dbReference type="FunFam" id="1.10.10.10:FF:000322">
    <property type="entry name" value="Probable disease resistance protein At1g63360"/>
    <property type="match status" value="1"/>
</dbReference>
<dbReference type="Gene3D" id="1.10.10.10">
    <property type="entry name" value="Winged helix-like DNA-binding domain superfamily/Winged helix DNA-binding domain"/>
    <property type="match status" value="1"/>
</dbReference>
<dbReference type="FunFam" id="3.40.50.300:FF:001091">
    <property type="entry name" value="Probable disease resistance protein At1g61300"/>
    <property type="match status" value="1"/>
</dbReference>